<evidence type="ECO:0000313" key="2">
    <source>
        <dbReference type="Proteomes" id="UP001230649"/>
    </source>
</evidence>
<keyword evidence="2" id="KW-1185">Reference proteome</keyword>
<accession>A0ACC2V729</accession>
<proteinExistence type="predicted"/>
<sequence length="365" mass="39492">MITWRVRVPADQIIAGKAWKRLVVSPGFKFTRVLVLNTPYTHAYGLKLVSQYLSIQAELCHVRALIVKDADSLAHAEGSRRPFQFEVIRLGSLYSPGTSHVLDVWAGINEGGKGGRAVANVYLPLKITPRDPEDTEGALIPFSPRPDEPVVHLDSVTLDLYHEDQDQKAFESWTGGAVTDTLSFVAYSWGFWGNLSRAGSEADDLPTVDIIGLSIEMAKSSVESASIAGAFASAIRVNSAFAYIIFHVSLEVSRLSTADVQAILAPLSEAYTTAFDELRKQRPNRSTGSVKVSLVTGEAQAVVECHSESGETGICQVTVWGTDGRSRMTPGLQEYLGTKEPLAQGSSMGDSRLLQTMTGLGMLGM</sequence>
<dbReference type="EMBL" id="JASBWS010000127">
    <property type="protein sequence ID" value="KAJ9095170.1"/>
    <property type="molecule type" value="Genomic_DNA"/>
</dbReference>
<organism evidence="1 2">
    <name type="scientific">Naganishia adeliensis</name>
    <dbReference type="NCBI Taxonomy" id="92952"/>
    <lineage>
        <taxon>Eukaryota</taxon>
        <taxon>Fungi</taxon>
        <taxon>Dikarya</taxon>
        <taxon>Basidiomycota</taxon>
        <taxon>Agaricomycotina</taxon>
        <taxon>Tremellomycetes</taxon>
        <taxon>Filobasidiales</taxon>
        <taxon>Filobasidiaceae</taxon>
        <taxon>Naganishia</taxon>
    </lineage>
</organism>
<gene>
    <name evidence="1" type="ORF">QFC20_006709</name>
</gene>
<comment type="caution">
    <text evidence="1">The sequence shown here is derived from an EMBL/GenBank/DDBJ whole genome shotgun (WGS) entry which is preliminary data.</text>
</comment>
<protein>
    <submittedName>
        <fullName evidence="1">Uncharacterized protein</fullName>
    </submittedName>
</protein>
<dbReference type="Proteomes" id="UP001230649">
    <property type="component" value="Unassembled WGS sequence"/>
</dbReference>
<name>A0ACC2V729_9TREE</name>
<evidence type="ECO:0000313" key="1">
    <source>
        <dbReference type="EMBL" id="KAJ9095170.1"/>
    </source>
</evidence>
<reference evidence="1" key="1">
    <citation type="submission" date="2023-04" db="EMBL/GenBank/DDBJ databases">
        <title>Draft Genome sequencing of Naganishia species isolated from polar environments using Oxford Nanopore Technology.</title>
        <authorList>
            <person name="Leo P."/>
            <person name="Venkateswaran K."/>
        </authorList>
    </citation>
    <scope>NUCLEOTIDE SEQUENCE</scope>
    <source>
        <strain evidence="1">MNA-CCFEE 5262</strain>
    </source>
</reference>